<feature type="domain" description="Protein kinase" evidence="15">
    <location>
        <begin position="70"/>
        <end position="324"/>
    </location>
</feature>
<evidence type="ECO:0000256" key="5">
    <source>
        <dbReference type="ARBA" id="ARBA00022679"/>
    </source>
</evidence>
<evidence type="ECO:0000313" key="17">
    <source>
        <dbReference type="Proteomes" id="UP001487740"/>
    </source>
</evidence>
<keyword evidence="9" id="KW-1035">Host cytoplasm</keyword>
<dbReference type="AlphaFoldDB" id="A0AAW0T0E8"/>
<dbReference type="PROSITE" id="PS50011">
    <property type="entry name" value="PROTEIN_KINASE_DOM"/>
    <property type="match status" value="1"/>
</dbReference>
<comment type="caution">
    <text evidence="16">The sequence shown here is derived from an EMBL/GenBank/DDBJ whole genome shotgun (WGS) entry which is preliminary data.</text>
</comment>
<evidence type="ECO:0000256" key="11">
    <source>
        <dbReference type="ARBA" id="ARBA00048679"/>
    </source>
</evidence>
<accession>A0AAW0T0E8</accession>
<evidence type="ECO:0000256" key="14">
    <source>
        <dbReference type="SAM" id="MobiDB-lite"/>
    </source>
</evidence>
<sequence>MSTTVATTVENMFKVINTVNNYLNSGPVMGIPQEKVKQVAMPIRDHYIHHHHHHHHHHHYSSQLPFDRQYTVDGVLGEGGFGRVYSGVRVKDNLPVAIKQVAKNKVASWGKINGEKVPLEICLLRKAAHIPGVIKLIAYFELADCFIIVMERPEAVKDLFDYITERKAVPEPEARYLFRQVVDIVRQCHAAGVIHRDIKDENLLITTDRQGRKVLKLIDFGSGAFLKDHIYTDFDGGTKVYAPPEWLQHNQYLAGPATVWSLGILLYDMVCGDIPFAQDFQILAARVTFRIPISEDCMDLIRLCLSHQPEDRPTLEQILQHPWLMGPKDSGAGLIGCMGGSLGPHMDLLSDSHLDSDASSLDKHSTGSDASRESESEF</sequence>
<feature type="region of interest" description="Disordered" evidence="14">
    <location>
        <begin position="354"/>
        <end position="378"/>
    </location>
</feature>
<keyword evidence="6 12" id="KW-0547">Nucleotide-binding</keyword>
<dbReference type="PANTHER" id="PTHR22984">
    <property type="entry name" value="SERINE/THREONINE-PROTEIN KINASE PIM"/>
    <property type="match status" value="1"/>
</dbReference>
<dbReference type="Gene3D" id="1.10.510.10">
    <property type="entry name" value="Transferase(Phosphotransferase) domain 1"/>
    <property type="match status" value="1"/>
</dbReference>
<keyword evidence="7" id="KW-0418">Kinase</keyword>
<dbReference type="GO" id="GO:0030430">
    <property type="term" value="C:host cell cytoplasm"/>
    <property type="evidence" value="ECO:0007669"/>
    <property type="project" value="UniProtKB-SubCell"/>
</dbReference>
<dbReference type="InterPro" id="IPR000719">
    <property type="entry name" value="Prot_kinase_dom"/>
</dbReference>
<dbReference type="SMART" id="SM00220">
    <property type="entry name" value="S_TKc"/>
    <property type="match status" value="1"/>
</dbReference>
<proteinExistence type="inferred from homology"/>
<evidence type="ECO:0000256" key="6">
    <source>
        <dbReference type="ARBA" id="ARBA00022741"/>
    </source>
</evidence>
<keyword evidence="4 13" id="KW-0723">Serine/threonine-protein kinase</keyword>
<evidence type="ECO:0000313" key="16">
    <source>
        <dbReference type="EMBL" id="KAK8381010.1"/>
    </source>
</evidence>
<protein>
    <recommendedName>
        <fullName evidence="3">Serine/threonine-protein kinase 1</fullName>
        <ecNumber evidence="2">2.7.11.1</ecNumber>
    </recommendedName>
</protein>
<dbReference type="EC" id="2.7.11.1" evidence="2"/>
<evidence type="ECO:0000256" key="1">
    <source>
        <dbReference type="ARBA" id="ARBA00004192"/>
    </source>
</evidence>
<evidence type="ECO:0000256" key="2">
    <source>
        <dbReference type="ARBA" id="ARBA00012513"/>
    </source>
</evidence>
<dbReference type="Gene3D" id="3.30.200.20">
    <property type="entry name" value="Phosphorylase Kinase, domain 1"/>
    <property type="match status" value="1"/>
</dbReference>
<evidence type="ECO:0000256" key="8">
    <source>
        <dbReference type="ARBA" id="ARBA00022840"/>
    </source>
</evidence>
<comment type="subcellular location">
    <subcellularLocation>
        <location evidence="1">Host cytoplasm</location>
    </subcellularLocation>
</comment>
<evidence type="ECO:0000256" key="3">
    <source>
        <dbReference type="ARBA" id="ARBA00016885"/>
    </source>
</evidence>
<name>A0AAW0T0E8_SCYPA</name>
<dbReference type="PROSITE" id="PS00107">
    <property type="entry name" value="PROTEIN_KINASE_ATP"/>
    <property type="match status" value="1"/>
</dbReference>
<dbReference type="SUPFAM" id="SSF56112">
    <property type="entry name" value="Protein kinase-like (PK-like)"/>
    <property type="match status" value="1"/>
</dbReference>
<dbReference type="FunFam" id="1.10.510.10:FF:000571">
    <property type="entry name" value="Maternal embryonic leucine zipper kinase"/>
    <property type="match status" value="1"/>
</dbReference>
<evidence type="ECO:0000256" key="13">
    <source>
        <dbReference type="RuleBase" id="RU000304"/>
    </source>
</evidence>
<evidence type="ECO:0000256" key="4">
    <source>
        <dbReference type="ARBA" id="ARBA00022527"/>
    </source>
</evidence>
<comment type="similarity">
    <text evidence="13">Belongs to the protein kinase superfamily.</text>
</comment>
<dbReference type="InterPro" id="IPR017441">
    <property type="entry name" value="Protein_kinase_ATP_BS"/>
</dbReference>
<dbReference type="PROSITE" id="PS00108">
    <property type="entry name" value="PROTEIN_KINASE_ST"/>
    <property type="match status" value="1"/>
</dbReference>
<dbReference type="InterPro" id="IPR011009">
    <property type="entry name" value="Kinase-like_dom_sf"/>
</dbReference>
<comment type="catalytic activity">
    <reaction evidence="11">
        <text>L-seryl-[protein] + ATP = O-phospho-L-seryl-[protein] + ADP + H(+)</text>
        <dbReference type="Rhea" id="RHEA:17989"/>
        <dbReference type="Rhea" id="RHEA-COMP:9863"/>
        <dbReference type="Rhea" id="RHEA-COMP:11604"/>
        <dbReference type="ChEBI" id="CHEBI:15378"/>
        <dbReference type="ChEBI" id="CHEBI:29999"/>
        <dbReference type="ChEBI" id="CHEBI:30616"/>
        <dbReference type="ChEBI" id="CHEBI:83421"/>
        <dbReference type="ChEBI" id="CHEBI:456216"/>
        <dbReference type="EC" id="2.7.11.1"/>
    </reaction>
</comment>
<dbReference type="CDD" id="cd14005">
    <property type="entry name" value="STKc_PIM"/>
    <property type="match status" value="1"/>
</dbReference>
<keyword evidence="17" id="KW-1185">Reference proteome</keyword>
<dbReference type="EMBL" id="JARAKH010000041">
    <property type="protein sequence ID" value="KAK8381010.1"/>
    <property type="molecule type" value="Genomic_DNA"/>
</dbReference>
<evidence type="ECO:0000256" key="10">
    <source>
        <dbReference type="ARBA" id="ARBA00047899"/>
    </source>
</evidence>
<dbReference type="PANTHER" id="PTHR22984:SF25">
    <property type="entry name" value="PROTEIN KINASE DOMAIN-CONTAINING PROTEIN"/>
    <property type="match status" value="1"/>
</dbReference>
<feature type="binding site" evidence="12">
    <location>
        <position position="99"/>
    </location>
    <ligand>
        <name>ATP</name>
        <dbReference type="ChEBI" id="CHEBI:30616"/>
    </ligand>
</feature>
<evidence type="ECO:0000256" key="7">
    <source>
        <dbReference type="ARBA" id="ARBA00022777"/>
    </source>
</evidence>
<dbReference type="GO" id="GO:0005524">
    <property type="term" value="F:ATP binding"/>
    <property type="evidence" value="ECO:0007669"/>
    <property type="project" value="UniProtKB-UniRule"/>
</dbReference>
<dbReference type="Proteomes" id="UP001487740">
    <property type="component" value="Unassembled WGS sequence"/>
</dbReference>
<evidence type="ECO:0000259" key="15">
    <source>
        <dbReference type="PROSITE" id="PS50011"/>
    </source>
</evidence>
<keyword evidence="8 12" id="KW-0067">ATP-binding</keyword>
<evidence type="ECO:0000256" key="12">
    <source>
        <dbReference type="PROSITE-ProRule" id="PRU10141"/>
    </source>
</evidence>
<dbReference type="InterPro" id="IPR008271">
    <property type="entry name" value="Ser/Thr_kinase_AS"/>
</dbReference>
<dbReference type="GO" id="GO:0005737">
    <property type="term" value="C:cytoplasm"/>
    <property type="evidence" value="ECO:0007669"/>
    <property type="project" value="TreeGrafter"/>
</dbReference>
<evidence type="ECO:0000256" key="9">
    <source>
        <dbReference type="ARBA" id="ARBA00023200"/>
    </source>
</evidence>
<reference evidence="16 17" key="1">
    <citation type="submission" date="2023-03" db="EMBL/GenBank/DDBJ databases">
        <title>High-quality genome of Scylla paramamosain provides insights in environmental adaptation.</title>
        <authorList>
            <person name="Zhang L."/>
        </authorList>
    </citation>
    <scope>NUCLEOTIDE SEQUENCE [LARGE SCALE GENOMIC DNA]</scope>
    <source>
        <strain evidence="16">LZ_2023a</strain>
        <tissue evidence="16">Muscle</tissue>
    </source>
</reference>
<dbReference type="Pfam" id="PF00069">
    <property type="entry name" value="Pkinase"/>
    <property type="match status" value="1"/>
</dbReference>
<dbReference type="InterPro" id="IPR051138">
    <property type="entry name" value="PIM_Ser/Thr_kinase"/>
</dbReference>
<gene>
    <name evidence="16" type="ORF">O3P69_008141</name>
</gene>
<keyword evidence="5" id="KW-0808">Transferase</keyword>
<comment type="catalytic activity">
    <reaction evidence="10">
        <text>L-threonyl-[protein] + ATP = O-phospho-L-threonyl-[protein] + ADP + H(+)</text>
        <dbReference type="Rhea" id="RHEA:46608"/>
        <dbReference type="Rhea" id="RHEA-COMP:11060"/>
        <dbReference type="Rhea" id="RHEA-COMP:11605"/>
        <dbReference type="ChEBI" id="CHEBI:15378"/>
        <dbReference type="ChEBI" id="CHEBI:30013"/>
        <dbReference type="ChEBI" id="CHEBI:30616"/>
        <dbReference type="ChEBI" id="CHEBI:61977"/>
        <dbReference type="ChEBI" id="CHEBI:456216"/>
        <dbReference type="EC" id="2.7.11.1"/>
    </reaction>
</comment>
<dbReference type="GO" id="GO:0004674">
    <property type="term" value="F:protein serine/threonine kinase activity"/>
    <property type="evidence" value="ECO:0007669"/>
    <property type="project" value="UniProtKB-KW"/>
</dbReference>
<organism evidence="16 17">
    <name type="scientific">Scylla paramamosain</name>
    <name type="common">Mud crab</name>
    <dbReference type="NCBI Taxonomy" id="85552"/>
    <lineage>
        <taxon>Eukaryota</taxon>
        <taxon>Metazoa</taxon>
        <taxon>Ecdysozoa</taxon>
        <taxon>Arthropoda</taxon>
        <taxon>Crustacea</taxon>
        <taxon>Multicrustacea</taxon>
        <taxon>Malacostraca</taxon>
        <taxon>Eumalacostraca</taxon>
        <taxon>Eucarida</taxon>
        <taxon>Decapoda</taxon>
        <taxon>Pleocyemata</taxon>
        <taxon>Brachyura</taxon>
        <taxon>Eubrachyura</taxon>
        <taxon>Portunoidea</taxon>
        <taxon>Portunidae</taxon>
        <taxon>Portuninae</taxon>
        <taxon>Scylla</taxon>
    </lineage>
</organism>